<feature type="domain" description="DUF397" evidence="2">
    <location>
        <begin position="29"/>
        <end position="51"/>
    </location>
</feature>
<dbReference type="EMBL" id="VFOZ01000001">
    <property type="protein sequence ID" value="TQL97288.1"/>
    <property type="molecule type" value="Genomic_DNA"/>
</dbReference>
<proteinExistence type="predicted"/>
<evidence type="ECO:0000256" key="1">
    <source>
        <dbReference type="SAM" id="MobiDB-lite"/>
    </source>
</evidence>
<dbReference type="AlphaFoldDB" id="A0A543CJL4"/>
<evidence type="ECO:0000313" key="4">
    <source>
        <dbReference type="Proteomes" id="UP000316096"/>
    </source>
</evidence>
<dbReference type="Proteomes" id="UP000316096">
    <property type="component" value="Unassembled WGS sequence"/>
</dbReference>
<evidence type="ECO:0000259" key="2">
    <source>
        <dbReference type="Pfam" id="PF04149"/>
    </source>
</evidence>
<evidence type="ECO:0000313" key="3">
    <source>
        <dbReference type="EMBL" id="TQL97288.1"/>
    </source>
</evidence>
<sequence>MTNPGHSPSTWRKSSHSGNGGNCVETMVTWQKSSRSGNGGNCVEVARVDRAVAHA</sequence>
<accession>A0A543CJL4</accession>
<dbReference type="Pfam" id="PF04149">
    <property type="entry name" value="DUF397"/>
    <property type="match status" value="2"/>
</dbReference>
<name>A0A543CJL4_9ACTN</name>
<dbReference type="RefSeq" id="WP_141956039.1">
    <property type="nucleotide sequence ID" value="NZ_VFOZ01000001.1"/>
</dbReference>
<feature type="compositionally biased region" description="Polar residues" evidence="1">
    <location>
        <begin position="1"/>
        <end position="12"/>
    </location>
</feature>
<reference evidence="3 4" key="1">
    <citation type="submission" date="2019-06" db="EMBL/GenBank/DDBJ databases">
        <title>Sequencing the genomes of 1000 actinobacteria strains.</title>
        <authorList>
            <person name="Klenk H.-P."/>
        </authorList>
    </citation>
    <scope>NUCLEOTIDE SEQUENCE [LARGE SCALE GENOMIC DNA]</scope>
    <source>
        <strain evidence="3 4">DSM 102200</strain>
    </source>
</reference>
<feature type="region of interest" description="Disordered" evidence="1">
    <location>
        <begin position="1"/>
        <end position="24"/>
    </location>
</feature>
<keyword evidence="4" id="KW-1185">Reference proteome</keyword>
<dbReference type="InterPro" id="IPR007278">
    <property type="entry name" value="DUF397"/>
</dbReference>
<dbReference type="OrthoDB" id="4316979at2"/>
<comment type="caution">
    <text evidence="3">The sequence shown here is derived from an EMBL/GenBank/DDBJ whole genome shotgun (WGS) entry which is preliminary data.</text>
</comment>
<gene>
    <name evidence="3" type="ORF">FB559_2867</name>
</gene>
<organism evidence="3 4">
    <name type="scientific">Actinoallomurus bryophytorum</name>
    <dbReference type="NCBI Taxonomy" id="1490222"/>
    <lineage>
        <taxon>Bacteria</taxon>
        <taxon>Bacillati</taxon>
        <taxon>Actinomycetota</taxon>
        <taxon>Actinomycetes</taxon>
        <taxon>Streptosporangiales</taxon>
        <taxon>Thermomonosporaceae</taxon>
        <taxon>Actinoallomurus</taxon>
    </lineage>
</organism>
<feature type="domain" description="DUF397" evidence="2">
    <location>
        <begin position="10"/>
        <end position="26"/>
    </location>
</feature>
<protein>
    <submittedName>
        <fullName evidence="3">Uncharacterized protein DUF397</fullName>
    </submittedName>
</protein>